<name>A0ABY5APK5_9CYAN</name>
<proteinExistence type="predicted"/>
<dbReference type="Proteomes" id="UP001056708">
    <property type="component" value="Chromosome"/>
</dbReference>
<reference evidence="1" key="1">
    <citation type="submission" date="2022-06" db="EMBL/GenBank/DDBJ databases">
        <title>Genome sequence of Phormidium yuhuli AB48 isolated from an industrial photobioreactor environment.</title>
        <authorList>
            <person name="Qiu Y."/>
            <person name="Noonan A.J.C."/>
            <person name="Dofher K."/>
            <person name="Koch M."/>
            <person name="Kieft B."/>
            <person name="Lin X."/>
            <person name="Ziels R.M."/>
            <person name="Hallam S.J."/>
        </authorList>
    </citation>
    <scope>NUCLEOTIDE SEQUENCE</scope>
    <source>
        <strain evidence="1">AB48</strain>
    </source>
</reference>
<protein>
    <submittedName>
        <fullName evidence="1">Diheme cytochrome c</fullName>
    </submittedName>
</protein>
<evidence type="ECO:0000313" key="2">
    <source>
        <dbReference type="Proteomes" id="UP001056708"/>
    </source>
</evidence>
<keyword evidence="2" id="KW-1185">Reference proteome</keyword>
<evidence type="ECO:0000313" key="1">
    <source>
        <dbReference type="EMBL" id="USR90296.1"/>
    </source>
</evidence>
<gene>
    <name evidence="1" type="ORF">NEA10_15800</name>
</gene>
<dbReference type="InterPro" id="IPR036909">
    <property type="entry name" value="Cyt_c-like_dom_sf"/>
</dbReference>
<accession>A0ABY5APK5</accession>
<dbReference type="Pfam" id="PF09626">
    <property type="entry name" value="DHC"/>
    <property type="match status" value="1"/>
</dbReference>
<dbReference type="SUPFAM" id="SSF46626">
    <property type="entry name" value="Cytochrome c"/>
    <property type="match status" value="1"/>
</dbReference>
<sequence>MSASRHPSRPKLRVSSLAKTQQRRRPSALIWGLLVLLWSIGLGWGLASVGRSQQAQDIWQAPHIGTVDPIPERYQTGQALYLEACASCHIGVPPAVFPTETWRDLLLDENHYGQRIEVLPSPQIHIVWDYLQTFSRPKTAATESVPFRFRSSRPFKALHPDVDLPRSIDLNSCSTCHPRIDNFDVRTLSQEWTHGEPP</sequence>
<dbReference type="RefSeq" id="WP_252662286.1">
    <property type="nucleotide sequence ID" value="NZ_CP098611.1"/>
</dbReference>
<organism evidence="1 2">
    <name type="scientific">Phormidium yuhuli AB48</name>
    <dbReference type="NCBI Taxonomy" id="2940671"/>
    <lineage>
        <taxon>Bacteria</taxon>
        <taxon>Bacillati</taxon>
        <taxon>Cyanobacteriota</taxon>
        <taxon>Cyanophyceae</taxon>
        <taxon>Oscillatoriophycideae</taxon>
        <taxon>Oscillatoriales</taxon>
        <taxon>Oscillatoriaceae</taxon>
        <taxon>Phormidium</taxon>
        <taxon>Phormidium yuhuli</taxon>
    </lineage>
</organism>
<dbReference type="EMBL" id="CP098611">
    <property type="protein sequence ID" value="USR90296.1"/>
    <property type="molecule type" value="Genomic_DNA"/>
</dbReference>
<dbReference type="InterPro" id="IPR018588">
    <property type="entry name" value="Dihaem_cytochrome-c"/>
</dbReference>